<dbReference type="SUPFAM" id="SSF53098">
    <property type="entry name" value="Ribonuclease H-like"/>
    <property type="match status" value="1"/>
</dbReference>
<evidence type="ECO:0000256" key="1">
    <source>
        <dbReference type="SAM" id="MobiDB-lite"/>
    </source>
</evidence>
<feature type="compositionally biased region" description="Polar residues" evidence="1">
    <location>
        <begin position="510"/>
        <end position="522"/>
    </location>
</feature>
<name>A0AAV4FLG5_9GAST</name>
<keyword evidence="3" id="KW-1185">Reference proteome</keyword>
<dbReference type="EMBL" id="BMAT01011499">
    <property type="protein sequence ID" value="GFR73924.1"/>
    <property type="molecule type" value="Genomic_DNA"/>
</dbReference>
<dbReference type="AlphaFoldDB" id="A0AAV4FLG5"/>
<keyword evidence="2" id="KW-0540">Nuclease</keyword>
<keyword evidence="2" id="KW-0378">Hydrolase</keyword>
<dbReference type="InterPro" id="IPR036397">
    <property type="entry name" value="RNaseH_sf"/>
</dbReference>
<dbReference type="GO" id="GO:1990923">
    <property type="term" value="C:PET complex"/>
    <property type="evidence" value="ECO:0007669"/>
    <property type="project" value="TreeGrafter"/>
</dbReference>
<feature type="compositionally biased region" description="Polar residues" evidence="1">
    <location>
        <begin position="434"/>
        <end position="444"/>
    </location>
</feature>
<dbReference type="InterPro" id="IPR052144">
    <property type="entry name" value="piRNA_biogenesis_EXD1"/>
</dbReference>
<comment type="caution">
    <text evidence="2">The sequence shown here is derived from an EMBL/GenBank/DDBJ whole genome shotgun (WGS) entry which is preliminary data.</text>
</comment>
<reference evidence="2 3" key="1">
    <citation type="journal article" date="2021" name="Elife">
        <title>Chloroplast acquisition without the gene transfer in kleptoplastic sea slugs, Plakobranchus ocellatus.</title>
        <authorList>
            <person name="Maeda T."/>
            <person name="Takahashi S."/>
            <person name="Yoshida T."/>
            <person name="Shimamura S."/>
            <person name="Takaki Y."/>
            <person name="Nagai Y."/>
            <person name="Toyoda A."/>
            <person name="Suzuki Y."/>
            <person name="Arimoto A."/>
            <person name="Ishii H."/>
            <person name="Satoh N."/>
            <person name="Nishiyama T."/>
            <person name="Hasebe M."/>
            <person name="Maruyama T."/>
            <person name="Minagawa J."/>
            <person name="Obokata J."/>
            <person name="Shigenobu S."/>
        </authorList>
    </citation>
    <scope>NUCLEOTIDE SEQUENCE [LARGE SCALE GENOMIC DNA]</scope>
</reference>
<feature type="compositionally biased region" description="Basic residues" evidence="1">
    <location>
        <begin position="234"/>
        <end position="251"/>
    </location>
</feature>
<dbReference type="GO" id="GO:0034587">
    <property type="term" value="P:piRNA processing"/>
    <property type="evidence" value="ECO:0007669"/>
    <property type="project" value="TreeGrafter"/>
</dbReference>
<gene>
    <name evidence="2" type="ORF">ElyMa_005742600</name>
</gene>
<dbReference type="PANTHER" id="PTHR46628:SF1">
    <property type="entry name" value="PIRNA BIOGENESIS PROTEIN EXD1"/>
    <property type="match status" value="1"/>
</dbReference>
<keyword evidence="2" id="KW-0269">Exonuclease</keyword>
<dbReference type="Proteomes" id="UP000762676">
    <property type="component" value="Unassembled WGS sequence"/>
</dbReference>
<dbReference type="GO" id="GO:0003676">
    <property type="term" value="F:nucleic acid binding"/>
    <property type="evidence" value="ECO:0007669"/>
    <property type="project" value="InterPro"/>
</dbReference>
<feature type="region of interest" description="Disordered" evidence="1">
    <location>
        <begin position="216"/>
        <end position="265"/>
    </location>
</feature>
<dbReference type="Gene3D" id="3.30.420.10">
    <property type="entry name" value="Ribonuclease H-like superfamily/Ribonuclease H"/>
    <property type="match status" value="1"/>
</dbReference>
<feature type="compositionally biased region" description="Basic and acidic residues" evidence="1">
    <location>
        <begin position="369"/>
        <end position="379"/>
    </location>
</feature>
<protein>
    <submittedName>
        <fullName evidence="2">Exonuclease 3'-5' domain-containing protein 1</fullName>
    </submittedName>
</protein>
<feature type="region of interest" description="Disordered" evidence="1">
    <location>
        <begin position="490"/>
        <end position="529"/>
    </location>
</feature>
<sequence length="564" mass="62609">MGPMHGRRARRPKVIHDCRWIADLLWHQHEISLTNVFDTQVANAFVGRNLGGGKWPRNVENLPDCLNNYLNLSPEDANFLQTREHSSEENDILWLVRPLPSELLDTSRKNTVYLLRLQRVLLAEMLVDFKAAVDIYLNCSSETLEDVEKCRVNRHLLPLAFTYIHTYVKKKSESRGLTMDPPGPSRPDFVTSPGKKVTFDMESSLQGNQNLAIVSQDSRNIQSKPFKAQAPANTKKKPRPKRGKQLSHKAKGNKEMSRDALPNEGSSSFQIELEGRNTDIVGYNNDSFIDMTAELEYAILDSPNGESDNADSFMDVDYVCPTSLNTDGLPSVSVPWIVPWRVDQEYLLPKANSDKGEPNPSLISITPNDSRKDQEDQELKQAPILPTPDFSRLKKSELKDTLTNTKHLNEKCTVLQKQSLKSPAEPPASSTSSCNFEHSQTISIASHPPASLSTTNKKDAQSMCESTESDPGDEGMVKAAASLPPRMQETQLRAAGSGNPEYSPEGLIPNTVTESLKNPNASNEKEYTVTGTGQSTVGIYNISLSQEDADTTYVVRPQISVDAL</sequence>
<dbReference type="InterPro" id="IPR012337">
    <property type="entry name" value="RNaseH-like_sf"/>
</dbReference>
<feature type="region of interest" description="Disordered" evidence="1">
    <location>
        <begin position="350"/>
        <end position="392"/>
    </location>
</feature>
<dbReference type="PANTHER" id="PTHR46628">
    <property type="entry name" value="PIRNA BIOGENESIS PROTEIN EXD1"/>
    <property type="match status" value="1"/>
</dbReference>
<accession>A0AAV4FLG5</accession>
<proteinExistence type="predicted"/>
<evidence type="ECO:0000313" key="2">
    <source>
        <dbReference type="EMBL" id="GFR73924.1"/>
    </source>
</evidence>
<feature type="region of interest" description="Disordered" evidence="1">
    <location>
        <begin position="417"/>
        <end position="477"/>
    </location>
</feature>
<organism evidence="2 3">
    <name type="scientific">Elysia marginata</name>
    <dbReference type="NCBI Taxonomy" id="1093978"/>
    <lineage>
        <taxon>Eukaryota</taxon>
        <taxon>Metazoa</taxon>
        <taxon>Spiralia</taxon>
        <taxon>Lophotrochozoa</taxon>
        <taxon>Mollusca</taxon>
        <taxon>Gastropoda</taxon>
        <taxon>Heterobranchia</taxon>
        <taxon>Euthyneura</taxon>
        <taxon>Panpulmonata</taxon>
        <taxon>Sacoglossa</taxon>
        <taxon>Placobranchoidea</taxon>
        <taxon>Plakobranchidae</taxon>
        <taxon>Elysia</taxon>
    </lineage>
</organism>
<evidence type="ECO:0000313" key="3">
    <source>
        <dbReference type="Proteomes" id="UP000762676"/>
    </source>
</evidence>
<feature type="region of interest" description="Disordered" evidence="1">
    <location>
        <begin position="172"/>
        <end position="194"/>
    </location>
</feature>
<dbReference type="GO" id="GO:0004527">
    <property type="term" value="F:exonuclease activity"/>
    <property type="evidence" value="ECO:0007669"/>
    <property type="project" value="UniProtKB-KW"/>
</dbReference>